<keyword evidence="9" id="KW-0106">Calcium</keyword>
<dbReference type="GO" id="GO:0042383">
    <property type="term" value="C:sarcolemma"/>
    <property type="evidence" value="ECO:0000318"/>
    <property type="project" value="GO_Central"/>
</dbReference>
<evidence type="ECO:0000256" key="15">
    <source>
        <dbReference type="ARBA" id="ARBA00069046"/>
    </source>
</evidence>
<evidence type="ECO:0000256" key="2">
    <source>
        <dbReference type="ARBA" id="ARBA00004278"/>
    </source>
</evidence>
<evidence type="ECO:0000256" key="13">
    <source>
        <dbReference type="ARBA" id="ARBA00023203"/>
    </source>
</evidence>
<dbReference type="GO" id="GO:0005516">
    <property type="term" value="F:calmodulin binding"/>
    <property type="evidence" value="ECO:0007669"/>
    <property type="project" value="UniProtKB-KW"/>
</dbReference>
<proteinExistence type="inferred from homology"/>
<keyword evidence="20" id="KW-1185">Reference proteome</keyword>
<keyword evidence="5" id="KW-1003">Cell membrane</keyword>
<comment type="subcellular location">
    <subcellularLocation>
        <location evidence="3">Cell junction</location>
    </subcellularLocation>
    <subcellularLocation>
        <location evidence="2">Cell membrane</location>
        <location evidence="2">Sarcolemma</location>
        <topology evidence="2">Peripheral membrane protein</topology>
        <orientation evidence="2">Cytoplasmic side</orientation>
    </subcellularLocation>
    <subcellularLocation>
        <location evidence="1">Cytoplasm</location>
        <location evidence="1">Cytoskeleton</location>
    </subcellularLocation>
</comment>
<dbReference type="GO" id="GO:0031594">
    <property type="term" value="C:neuromuscular junction"/>
    <property type="evidence" value="ECO:0000318"/>
    <property type="project" value="GO_Central"/>
</dbReference>
<evidence type="ECO:0000256" key="11">
    <source>
        <dbReference type="ARBA" id="ARBA00022949"/>
    </source>
</evidence>
<name>G1KHX2_ANOCA</name>
<dbReference type="Pfam" id="PF23012">
    <property type="entry name" value="Syntrophin_4th"/>
    <property type="match status" value="1"/>
</dbReference>
<dbReference type="InterPro" id="IPR011993">
    <property type="entry name" value="PH-like_dom_sf"/>
</dbReference>
<feature type="domain" description="PH" evidence="17">
    <location>
        <begin position="380"/>
        <end position="488"/>
    </location>
</feature>
<reference evidence="19" key="2">
    <citation type="submission" date="2025-08" db="UniProtKB">
        <authorList>
            <consortium name="Ensembl"/>
        </authorList>
    </citation>
    <scope>IDENTIFICATION</scope>
</reference>
<dbReference type="Pfam" id="PF00595">
    <property type="entry name" value="PDZ"/>
    <property type="match status" value="1"/>
</dbReference>
<dbReference type="PROSITE" id="PS50106">
    <property type="entry name" value="PDZ"/>
    <property type="match status" value="1"/>
</dbReference>
<keyword evidence="13" id="KW-0009">Actin-binding</keyword>
<dbReference type="AlphaFoldDB" id="G1KHX2"/>
<dbReference type="InterPro" id="IPR036034">
    <property type="entry name" value="PDZ_sf"/>
</dbReference>
<evidence type="ECO:0000256" key="1">
    <source>
        <dbReference type="ARBA" id="ARBA00004245"/>
    </source>
</evidence>
<feature type="compositionally biased region" description="Gly residues" evidence="16">
    <location>
        <begin position="51"/>
        <end position="64"/>
    </location>
</feature>
<accession>G1KHX2</accession>
<keyword evidence="6" id="KW-0963">Cytoplasm</keyword>
<dbReference type="InterPro" id="IPR001478">
    <property type="entry name" value="PDZ"/>
</dbReference>
<evidence type="ECO:0000313" key="20">
    <source>
        <dbReference type="Proteomes" id="UP000001646"/>
    </source>
</evidence>
<dbReference type="Pfam" id="PF18012">
    <property type="entry name" value="PH_17"/>
    <property type="match status" value="1"/>
</dbReference>
<dbReference type="Ensembl" id="ENSACAT00000008544.4">
    <property type="protein sequence ID" value="ENSACAP00000008363.3"/>
    <property type="gene ID" value="ENSACAG00000008475.4"/>
</dbReference>
<evidence type="ECO:0000256" key="10">
    <source>
        <dbReference type="ARBA" id="ARBA00022860"/>
    </source>
</evidence>
<dbReference type="GO" id="GO:0070161">
    <property type="term" value="C:anchoring junction"/>
    <property type="evidence" value="ECO:0007669"/>
    <property type="project" value="UniProtKB-SubCell"/>
</dbReference>
<evidence type="ECO:0000256" key="12">
    <source>
        <dbReference type="ARBA" id="ARBA00023136"/>
    </source>
</evidence>
<feature type="domain" description="PDZ" evidence="18">
    <location>
        <begin position="176"/>
        <end position="259"/>
    </location>
</feature>
<evidence type="ECO:0000259" key="17">
    <source>
        <dbReference type="PROSITE" id="PS50003"/>
    </source>
</evidence>
<dbReference type="FunFam" id="2.30.29.30:FF:000329">
    <property type="entry name" value="alpha-1-syntrophin"/>
    <property type="match status" value="1"/>
</dbReference>
<dbReference type="PANTHER" id="PTHR10554">
    <property type="entry name" value="SYNTROPHIN"/>
    <property type="match status" value="1"/>
</dbReference>
<evidence type="ECO:0000256" key="16">
    <source>
        <dbReference type="SAM" id="MobiDB-lite"/>
    </source>
</evidence>
<evidence type="ECO:0000256" key="8">
    <source>
        <dbReference type="ARBA" id="ARBA00022737"/>
    </source>
</evidence>
<dbReference type="Bgee" id="ENSACAG00000008475">
    <property type="expression patterns" value="Expressed in skeletal muscle tissue and 13 other cell types or tissues"/>
</dbReference>
<dbReference type="SMART" id="SM00228">
    <property type="entry name" value="PDZ"/>
    <property type="match status" value="1"/>
</dbReference>
<dbReference type="GO" id="GO:0051117">
    <property type="term" value="F:ATPase binding"/>
    <property type="evidence" value="ECO:0007669"/>
    <property type="project" value="Ensembl"/>
</dbReference>
<dbReference type="GO" id="GO:0005198">
    <property type="term" value="F:structural molecule activity"/>
    <property type="evidence" value="ECO:0007669"/>
    <property type="project" value="InterPro"/>
</dbReference>
<dbReference type="Pfam" id="PF00169">
    <property type="entry name" value="PH"/>
    <property type="match status" value="1"/>
</dbReference>
<dbReference type="GO" id="GO:0044325">
    <property type="term" value="F:transmembrane transporter binding"/>
    <property type="evidence" value="ECO:0007669"/>
    <property type="project" value="Ensembl"/>
</dbReference>
<keyword evidence="8" id="KW-0677">Repeat</keyword>
<evidence type="ECO:0000313" key="19">
    <source>
        <dbReference type="Ensembl" id="ENSACAP00000008363.3"/>
    </source>
</evidence>
<reference evidence="19 20" key="1">
    <citation type="submission" date="2009-12" db="EMBL/GenBank/DDBJ databases">
        <title>The Genome Sequence of Anolis carolinensis (Green Anole Lizard).</title>
        <authorList>
            <consortium name="The Genome Sequencing Platform"/>
            <person name="Di Palma F."/>
            <person name="Alfoldi J."/>
            <person name="Heiman D."/>
            <person name="Young S."/>
            <person name="Grabherr M."/>
            <person name="Johnson J."/>
            <person name="Lander E.S."/>
            <person name="Lindblad-Toh K."/>
        </authorList>
    </citation>
    <scope>NUCLEOTIDE SEQUENCE [LARGE SCALE GENOMIC DNA]</scope>
    <source>
        <strain evidence="19 20">JBL SC #1</strain>
    </source>
</reference>
<evidence type="ECO:0000256" key="14">
    <source>
        <dbReference type="ARBA" id="ARBA00023212"/>
    </source>
</evidence>
<keyword evidence="14" id="KW-0206">Cytoskeleton</keyword>
<dbReference type="HOGENOM" id="CLU_026406_3_1_1"/>
<dbReference type="CDD" id="cd01258">
    <property type="entry name" value="PHsplit_syntrophin"/>
    <property type="match status" value="1"/>
</dbReference>
<dbReference type="GO" id="GO:0003779">
    <property type="term" value="F:actin binding"/>
    <property type="evidence" value="ECO:0007669"/>
    <property type="project" value="UniProtKB-KW"/>
</dbReference>
<feature type="region of interest" description="Disordered" evidence="16">
    <location>
        <begin position="132"/>
        <end position="165"/>
    </location>
</feature>
<dbReference type="InterPro" id="IPR041428">
    <property type="entry name" value="PHsplit_syntrophin"/>
</dbReference>
<dbReference type="SMART" id="SM00233">
    <property type="entry name" value="PH"/>
    <property type="match status" value="2"/>
</dbReference>
<dbReference type="PROSITE" id="PS50003">
    <property type="entry name" value="PH_DOMAIN"/>
    <property type="match status" value="1"/>
</dbReference>
<dbReference type="InterPro" id="IPR001849">
    <property type="entry name" value="PH_domain"/>
</dbReference>
<feature type="compositionally biased region" description="Basic and acidic residues" evidence="16">
    <location>
        <begin position="71"/>
        <end position="92"/>
    </location>
</feature>
<evidence type="ECO:0000256" key="9">
    <source>
        <dbReference type="ARBA" id="ARBA00022837"/>
    </source>
</evidence>
<organism evidence="19 20">
    <name type="scientific">Anolis carolinensis</name>
    <name type="common">Green anole</name>
    <name type="synonym">American chameleon</name>
    <dbReference type="NCBI Taxonomy" id="28377"/>
    <lineage>
        <taxon>Eukaryota</taxon>
        <taxon>Metazoa</taxon>
        <taxon>Chordata</taxon>
        <taxon>Craniata</taxon>
        <taxon>Vertebrata</taxon>
        <taxon>Euteleostomi</taxon>
        <taxon>Lepidosauria</taxon>
        <taxon>Squamata</taxon>
        <taxon>Bifurcata</taxon>
        <taxon>Unidentata</taxon>
        <taxon>Episquamata</taxon>
        <taxon>Toxicofera</taxon>
        <taxon>Iguania</taxon>
        <taxon>Dactyloidae</taxon>
        <taxon>Anolis</taxon>
    </lineage>
</organism>
<keyword evidence="12" id="KW-0472">Membrane</keyword>
<dbReference type="InterPro" id="IPR015482">
    <property type="entry name" value="Syntrophin"/>
</dbReference>
<reference evidence="19" key="3">
    <citation type="submission" date="2025-09" db="UniProtKB">
        <authorList>
            <consortium name="Ensembl"/>
        </authorList>
    </citation>
    <scope>IDENTIFICATION</scope>
</reference>
<dbReference type="Proteomes" id="UP000001646">
    <property type="component" value="Chromosome 4"/>
</dbReference>
<dbReference type="GO" id="GO:0005856">
    <property type="term" value="C:cytoskeleton"/>
    <property type="evidence" value="ECO:0007669"/>
    <property type="project" value="UniProtKB-SubCell"/>
</dbReference>
<dbReference type="GO" id="GO:0060307">
    <property type="term" value="P:regulation of ventricular cardiac muscle cell membrane repolarization"/>
    <property type="evidence" value="ECO:0007669"/>
    <property type="project" value="Ensembl"/>
</dbReference>
<evidence type="ECO:0000256" key="6">
    <source>
        <dbReference type="ARBA" id="ARBA00022490"/>
    </source>
</evidence>
<dbReference type="CDD" id="cd06801">
    <property type="entry name" value="PDZ_syntrophin-like"/>
    <property type="match status" value="1"/>
</dbReference>
<gene>
    <name evidence="19" type="primary">SNTA1</name>
</gene>
<dbReference type="GO" id="GO:0086005">
    <property type="term" value="P:ventricular cardiac muscle cell action potential"/>
    <property type="evidence" value="ECO:0000318"/>
    <property type="project" value="GO_Central"/>
</dbReference>
<dbReference type="FunFam" id="2.30.42.10:FF:000052">
    <property type="entry name" value="Syntrophin beta 1"/>
    <property type="match status" value="1"/>
</dbReference>
<evidence type="ECO:0000259" key="18">
    <source>
        <dbReference type="PROSITE" id="PS50106"/>
    </source>
</evidence>
<dbReference type="GO" id="GO:0002027">
    <property type="term" value="P:regulation of heart rate"/>
    <property type="evidence" value="ECO:0007669"/>
    <property type="project" value="Ensembl"/>
</dbReference>
<keyword evidence="10" id="KW-0112">Calmodulin-binding</keyword>
<dbReference type="GO" id="GO:1902305">
    <property type="term" value="P:regulation of sodium ion transmembrane transport"/>
    <property type="evidence" value="ECO:0007669"/>
    <property type="project" value="Ensembl"/>
</dbReference>
<dbReference type="Gene3D" id="2.30.29.30">
    <property type="entry name" value="Pleckstrin-homology domain (PH domain)/Phosphotyrosine-binding domain (PTB)"/>
    <property type="match status" value="2"/>
</dbReference>
<dbReference type="InParanoid" id="G1KHX2"/>
<protein>
    <recommendedName>
        <fullName evidence="15">Alpha-1-syntrophin</fullName>
    </recommendedName>
</protein>
<evidence type="ECO:0000256" key="3">
    <source>
        <dbReference type="ARBA" id="ARBA00004282"/>
    </source>
</evidence>
<feature type="compositionally biased region" description="Gly residues" evidence="16">
    <location>
        <begin position="133"/>
        <end position="143"/>
    </location>
</feature>
<feature type="region of interest" description="Disordered" evidence="16">
    <location>
        <begin position="43"/>
        <end position="100"/>
    </location>
</feature>
<comment type="similarity">
    <text evidence="4">Belongs to the syntrophin family.</text>
</comment>
<evidence type="ECO:0000256" key="4">
    <source>
        <dbReference type="ARBA" id="ARBA00010798"/>
    </source>
</evidence>
<dbReference type="eggNOG" id="KOG3551">
    <property type="taxonomic scope" value="Eukaryota"/>
</dbReference>
<dbReference type="SUPFAM" id="SSF50156">
    <property type="entry name" value="PDZ domain-like"/>
    <property type="match status" value="1"/>
</dbReference>
<dbReference type="GO" id="GO:0016010">
    <property type="term" value="C:dystrophin-associated glycoprotein complex"/>
    <property type="evidence" value="ECO:0000318"/>
    <property type="project" value="GO_Central"/>
</dbReference>
<dbReference type="GO" id="GO:0017080">
    <property type="term" value="F:sodium channel regulator activity"/>
    <property type="evidence" value="ECO:0000318"/>
    <property type="project" value="GO_Central"/>
</dbReference>
<evidence type="ECO:0000256" key="7">
    <source>
        <dbReference type="ARBA" id="ARBA00022553"/>
    </source>
</evidence>
<sequence>MLWNQGSCGMVKVREIKVRESTARSLSRSKRCQPALVPPCGGAGREAPGALLGGRRGGGGGGAGAWVRPPKAAESERARKGRAKEGRQEGRNALKMAAGRRAPKSGLLELRAPGEQWLRVLLALSEDFLSVSPGGGGGGGGGKGPEETPPSSPGQLNGGDPPPALVPDALTNIKRTVRIVKQDVGGLGISIKGGRENKMPILISKIFKGLAADQTEALFVGDAILSVNGADLSDATHDEAVQALKKTGKEVVLEVKYMKEISPYFKNSSTGATVSWDSSPAAFQKQASPSLSLRDLNEGKNIPLRMCYISRKCLPSDPENRYLEVCSADGRIPLFLRAKDEASAQAWFNAIHSNISALLPRVREELRALQSGAGIAGSRDIKHVGWLTEQLPGDGTKNILAILTEKELLFYSCLPQSRDALGKPTHSFPLIATRLVHSGPSKGSLLYDSELSFALRTGTKKGVETHLFSVETHRDLAMWTRMLVDGCHNAAECVQEVSTACTWNGRDCTLSIHIDKGFTISALEPGLAKVILLQQPFERLQMSSDDGAKMLYLDFGSSEGEIQLDLHSCPKTIVFIIHSFLSAKVTRMGLLA</sequence>
<dbReference type="SUPFAM" id="SSF50729">
    <property type="entry name" value="PH domain-like"/>
    <property type="match status" value="1"/>
</dbReference>
<dbReference type="GO" id="GO:0050998">
    <property type="term" value="F:nitric-oxide synthase binding"/>
    <property type="evidence" value="ECO:0007669"/>
    <property type="project" value="Ensembl"/>
</dbReference>
<dbReference type="STRING" id="28377.ENSACAP00000008363"/>
<keyword evidence="7" id="KW-0597">Phosphoprotein</keyword>
<keyword evidence="11" id="KW-0965">Cell junction</keyword>
<dbReference type="GeneTree" id="ENSGT00950000182863"/>
<dbReference type="InterPro" id="IPR055108">
    <property type="entry name" value="Syntrophin_4th"/>
</dbReference>
<evidence type="ECO:0000256" key="5">
    <source>
        <dbReference type="ARBA" id="ARBA00022475"/>
    </source>
</evidence>
<dbReference type="Gene3D" id="2.30.42.10">
    <property type="match status" value="1"/>
</dbReference>
<dbReference type="PANTHER" id="PTHR10554:SF6">
    <property type="entry name" value="ALPHA-1-SYNTROPHIN"/>
    <property type="match status" value="1"/>
</dbReference>